<proteinExistence type="predicted"/>
<sequence length="364" mass="41024">MRTIRAGVLQSIKVNSDHEFIIKDTIYGTHRITEPVLIELLDCPALARLRGVCQHGITSLLGYGPQVTRYEHSVGAFLLVRKVGGSLEEQIAALLHDVSHTALSHVADWALSQPGESYHETNKMEYIATTTLPQILTKHGIDHKVFDEDLYPLVERPAPHLCADRLDYTLRDSRVLQDLTHEKAIQVYETVTAYPDATSPDRILTLADPQLALALARAYIATDQDVWCNPVHLDMYRRVGQVIGDLVRRKILDRDLLYKYPDVEFWRYLAATAEKVGSTVIADIEAEARAYINQNPDLTPPRSDTLLLPTGAKVRTIDPDVVLQGQAPRPLSVIIPKWGVERRKYVELREAQREKPSTRGPARH</sequence>
<evidence type="ECO:0000313" key="2">
    <source>
        <dbReference type="Proteomes" id="UP001177260"/>
    </source>
</evidence>
<keyword evidence="2" id="KW-1185">Reference proteome</keyword>
<protein>
    <submittedName>
        <fullName evidence="1">Uncharacterized protein</fullName>
    </submittedName>
</protein>
<comment type="caution">
    <text evidence="1">The sequence shown here is derived from an EMBL/GenBank/DDBJ whole genome shotgun (WGS) entry which is preliminary data.</text>
</comment>
<gene>
    <name evidence="1" type="ORF">N8T08_006082</name>
</gene>
<organism evidence="1 2">
    <name type="scientific">Aspergillus melleus</name>
    <dbReference type="NCBI Taxonomy" id="138277"/>
    <lineage>
        <taxon>Eukaryota</taxon>
        <taxon>Fungi</taxon>
        <taxon>Dikarya</taxon>
        <taxon>Ascomycota</taxon>
        <taxon>Pezizomycotina</taxon>
        <taxon>Eurotiomycetes</taxon>
        <taxon>Eurotiomycetidae</taxon>
        <taxon>Eurotiales</taxon>
        <taxon>Aspergillaceae</taxon>
        <taxon>Aspergillus</taxon>
        <taxon>Aspergillus subgen. Circumdati</taxon>
    </lineage>
</organism>
<reference evidence="1 2" key="1">
    <citation type="journal article" date="2023" name="ACS Omega">
        <title>Identification of the Neoaspergillic Acid Biosynthesis Gene Cluster by Establishing an In Vitro CRISPR-Ribonucleoprotein Genetic System in Aspergillus melleus.</title>
        <authorList>
            <person name="Yuan B."/>
            <person name="Grau M.F."/>
            <person name="Murata R.M."/>
            <person name="Torok T."/>
            <person name="Venkateswaran K."/>
            <person name="Stajich J.E."/>
            <person name="Wang C.C.C."/>
        </authorList>
    </citation>
    <scope>NUCLEOTIDE SEQUENCE [LARGE SCALE GENOMIC DNA]</scope>
    <source>
        <strain evidence="1 2">IMV 1140</strain>
    </source>
</reference>
<evidence type="ECO:0000313" key="1">
    <source>
        <dbReference type="EMBL" id="KAK1143682.1"/>
    </source>
</evidence>
<accession>A0ACC3B0W3</accession>
<dbReference type="EMBL" id="JAOPJF010000037">
    <property type="protein sequence ID" value="KAK1143682.1"/>
    <property type="molecule type" value="Genomic_DNA"/>
</dbReference>
<name>A0ACC3B0W3_9EURO</name>
<dbReference type="Proteomes" id="UP001177260">
    <property type="component" value="Unassembled WGS sequence"/>
</dbReference>